<organism evidence="1">
    <name type="scientific">Rhizophora mucronata</name>
    <name type="common">Asiatic mangrove</name>
    <dbReference type="NCBI Taxonomy" id="61149"/>
    <lineage>
        <taxon>Eukaryota</taxon>
        <taxon>Viridiplantae</taxon>
        <taxon>Streptophyta</taxon>
        <taxon>Embryophyta</taxon>
        <taxon>Tracheophyta</taxon>
        <taxon>Spermatophyta</taxon>
        <taxon>Magnoliopsida</taxon>
        <taxon>eudicotyledons</taxon>
        <taxon>Gunneridae</taxon>
        <taxon>Pentapetalae</taxon>
        <taxon>rosids</taxon>
        <taxon>fabids</taxon>
        <taxon>Malpighiales</taxon>
        <taxon>Rhizophoraceae</taxon>
        <taxon>Rhizophora</taxon>
    </lineage>
</organism>
<proteinExistence type="predicted"/>
<reference evidence="1" key="1">
    <citation type="submission" date="2018-02" db="EMBL/GenBank/DDBJ databases">
        <title>Rhizophora mucronata_Transcriptome.</title>
        <authorList>
            <person name="Meera S.P."/>
            <person name="Sreeshan A."/>
            <person name="Augustine A."/>
        </authorList>
    </citation>
    <scope>NUCLEOTIDE SEQUENCE</scope>
    <source>
        <tissue evidence="1">Leaf</tissue>
    </source>
</reference>
<dbReference type="AlphaFoldDB" id="A0A2P2NR98"/>
<name>A0A2P2NR98_RHIMU</name>
<evidence type="ECO:0000313" key="1">
    <source>
        <dbReference type="EMBL" id="MBX44940.1"/>
    </source>
</evidence>
<sequence>MSKLLKSNIFWDSWMERWRMRSLALLPCDSCH</sequence>
<accession>A0A2P2NR98</accession>
<protein>
    <submittedName>
        <fullName evidence="1">Uncharacterized protein</fullName>
    </submittedName>
</protein>
<dbReference type="EMBL" id="GGEC01064456">
    <property type="protein sequence ID" value="MBX44940.1"/>
    <property type="molecule type" value="Transcribed_RNA"/>
</dbReference>